<comment type="caution">
    <text evidence="9">Lacks conserved residue(s) required for the propagation of feature annotation.</text>
</comment>
<accession>A0A3P7NHP1</accession>
<evidence type="ECO:0000256" key="4">
    <source>
        <dbReference type="ARBA" id="ARBA00022692"/>
    </source>
</evidence>
<dbReference type="InterPro" id="IPR004240">
    <property type="entry name" value="EMP70"/>
</dbReference>
<dbReference type="EMBL" id="UYRT01090928">
    <property type="protein sequence ID" value="VDN36593.1"/>
    <property type="molecule type" value="Genomic_DNA"/>
</dbReference>
<dbReference type="Proteomes" id="UP000271098">
    <property type="component" value="Unassembled WGS sequence"/>
</dbReference>
<evidence type="ECO:0000256" key="1">
    <source>
        <dbReference type="ARBA" id="ARBA00004141"/>
    </source>
</evidence>
<keyword evidence="7" id="KW-0333">Golgi apparatus</keyword>
<dbReference type="AlphaFoldDB" id="A0A3P7NHP1"/>
<dbReference type="PANTHER" id="PTHR10766">
    <property type="entry name" value="TRANSMEMBRANE 9 SUPERFAMILY PROTEIN"/>
    <property type="match status" value="1"/>
</dbReference>
<evidence type="ECO:0000256" key="7">
    <source>
        <dbReference type="ARBA" id="ARBA00023034"/>
    </source>
</evidence>
<keyword evidence="5" id="KW-0732">Signal</keyword>
<gene>
    <name evidence="10" type="ORF">GPUH_LOCUS20698</name>
</gene>
<dbReference type="Pfam" id="PF02990">
    <property type="entry name" value="EMP70"/>
    <property type="match status" value="1"/>
</dbReference>
<keyword evidence="6 9" id="KW-1133">Transmembrane helix</keyword>
<evidence type="ECO:0000256" key="8">
    <source>
        <dbReference type="ARBA" id="ARBA00023136"/>
    </source>
</evidence>
<dbReference type="GO" id="GO:0005794">
    <property type="term" value="C:Golgi apparatus"/>
    <property type="evidence" value="ECO:0007669"/>
    <property type="project" value="UniProtKB-SubCell"/>
</dbReference>
<protein>
    <recommendedName>
        <fullName evidence="9">Transmembrane 9 superfamily member</fullName>
    </recommendedName>
</protein>
<evidence type="ECO:0000256" key="3">
    <source>
        <dbReference type="ARBA" id="ARBA00005227"/>
    </source>
</evidence>
<dbReference type="GO" id="GO:0016020">
    <property type="term" value="C:membrane"/>
    <property type="evidence" value="ECO:0007669"/>
    <property type="project" value="UniProtKB-SubCell"/>
</dbReference>
<evidence type="ECO:0000313" key="11">
    <source>
        <dbReference type="Proteomes" id="UP000271098"/>
    </source>
</evidence>
<dbReference type="GO" id="GO:0072657">
    <property type="term" value="P:protein localization to membrane"/>
    <property type="evidence" value="ECO:0007669"/>
    <property type="project" value="TreeGrafter"/>
</dbReference>
<feature type="transmembrane region" description="Helical" evidence="9">
    <location>
        <begin position="189"/>
        <end position="211"/>
    </location>
</feature>
<dbReference type="PANTHER" id="PTHR10766:SF55">
    <property type="entry name" value="TRANSMEMBRANE 9 SUPERFAMILY MEMBER 4"/>
    <property type="match status" value="1"/>
</dbReference>
<evidence type="ECO:0000313" key="10">
    <source>
        <dbReference type="EMBL" id="VDN36593.1"/>
    </source>
</evidence>
<comment type="subcellular location">
    <subcellularLocation>
        <location evidence="2">Golgi apparatus</location>
    </subcellularLocation>
    <subcellularLocation>
        <location evidence="1">Membrane</location>
        <topology evidence="1">Multi-pass membrane protein</topology>
    </subcellularLocation>
</comment>
<proteinExistence type="inferred from homology"/>
<comment type="similarity">
    <text evidence="3 9">Belongs to the nonaspanin (TM9SF) (TC 9.A.2) family.</text>
</comment>
<organism evidence="10 11">
    <name type="scientific">Gongylonema pulchrum</name>
    <dbReference type="NCBI Taxonomy" id="637853"/>
    <lineage>
        <taxon>Eukaryota</taxon>
        <taxon>Metazoa</taxon>
        <taxon>Ecdysozoa</taxon>
        <taxon>Nematoda</taxon>
        <taxon>Chromadorea</taxon>
        <taxon>Rhabditida</taxon>
        <taxon>Spirurina</taxon>
        <taxon>Spiruromorpha</taxon>
        <taxon>Spiruroidea</taxon>
        <taxon>Gongylonematidae</taxon>
        <taxon>Gongylonema</taxon>
    </lineage>
</organism>
<sequence>MPFCRPQGEIHYISENLGEIHMKQDTKCMTTCAGHSPVTVSIEDSDNLARRIKEEYHVHLLVDNLPCATRYEVSDTHEVIYENGYRLGWEENGRYFVNNHLDIILRYHQPSPNVYRVVGFEVQPQSIDSSRIKFGNSQECTVGDGGHQEVKRGENKILWTYTVTWEESAIPWASRWDTYLSMKDVQIHWFSILNSIIVIVCLSGFLSVIIIRTVRRDIAQYNKGEDLVGFYL</sequence>
<name>A0A3P7NHP1_9BILA</name>
<keyword evidence="8 9" id="KW-0472">Membrane</keyword>
<keyword evidence="4 9" id="KW-0812">Transmembrane</keyword>
<evidence type="ECO:0000256" key="5">
    <source>
        <dbReference type="ARBA" id="ARBA00022729"/>
    </source>
</evidence>
<dbReference type="OrthoDB" id="1666796at2759"/>
<reference evidence="10 11" key="1">
    <citation type="submission" date="2018-11" db="EMBL/GenBank/DDBJ databases">
        <authorList>
            <consortium name="Pathogen Informatics"/>
        </authorList>
    </citation>
    <scope>NUCLEOTIDE SEQUENCE [LARGE SCALE GENOMIC DNA]</scope>
</reference>
<evidence type="ECO:0000256" key="9">
    <source>
        <dbReference type="RuleBase" id="RU363079"/>
    </source>
</evidence>
<evidence type="ECO:0000256" key="2">
    <source>
        <dbReference type="ARBA" id="ARBA00004555"/>
    </source>
</evidence>
<evidence type="ECO:0000256" key="6">
    <source>
        <dbReference type="ARBA" id="ARBA00022989"/>
    </source>
</evidence>
<keyword evidence="11" id="KW-1185">Reference proteome</keyword>